<comment type="similarity">
    <text evidence="6">Belongs to the peptidase M48 family.</text>
</comment>
<keyword evidence="7" id="KW-0472">Membrane</keyword>
<dbReference type="Proteomes" id="UP000289857">
    <property type="component" value="Unassembled WGS sequence"/>
</dbReference>
<evidence type="ECO:0000256" key="5">
    <source>
        <dbReference type="ARBA" id="ARBA00023049"/>
    </source>
</evidence>
<dbReference type="Pfam" id="PF01435">
    <property type="entry name" value="Peptidase_M48"/>
    <property type="match status" value="1"/>
</dbReference>
<name>A0A4Q1KDG0_9FLAO</name>
<sequence length="267" mass="30010">MHQLNKVIIQGIVLLALFFGLFFGLSQIDFIKVFHIKQTKLNTASKLGDVLWKQVEESEIIIHNDTLQKTLDSLISPILEANDIPKDSIHLHLVENSQVNAFAMPNNHLVVYTGLIKDCKKQEALQAVLGHEIAHIRKNHVMQKLSKEIGLSVLLSASGGNGALIREILKTLSSSAYDRALEKEADLTAVDYLMKANINPKPMADFMYQLAQKDVMPDGFGWISTHPESEDRAQYILSYVKGKKIGNKQMLSSKGWETFKERIAEED</sequence>
<keyword evidence="7" id="KW-1133">Transmembrane helix</keyword>
<dbReference type="PANTHER" id="PTHR22726">
    <property type="entry name" value="METALLOENDOPEPTIDASE OMA1"/>
    <property type="match status" value="1"/>
</dbReference>
<dbReference type="GO" id="GO:0046872">
    <property type="term" value="F:metal ion binding"/>
    <property type="evidence" value="ECO:0007669"/>
    <property type="project" value="UniProtKB-KW"/>
</dbReference>
<evidence type="ECO:0000256" key="7">
    <source>
        <dbReference type="SAM" id="Phobius"/>
    </source>
</evidence>
<reference evidence="10" key="1">
    <citation type="submission" date="2019-01" db="EMBL/GenBank/DDBJ databases">
        <title>Cytophagaceae bacterium strain CAR-16.</title>
        <authorList>
            <person name="Chen W.-M."/>
        </authorList>
    </citation>
    <scope>NUCLEOTIDE SEQUENCE [LARGE SCALE GENOMIC DNA]</scope>
    <source>
        <strain evidence="10">WWJ-16</strain>
    </source>
</reference>
<keyword evidence="1 6" id="KW-0645">Protease</keyword>
<keyword evidence="5 6" id="KW-0482">Metalloprotease</keyword>
<organism evidence="9 10">
    <name type="scientific">Flavobacterium stagni</name>
    <dbReference type="NCBI Taxonomy" id="2506421"/>
    <lineage>
        <taxon>Bacteria</taxon>
        <taxon>Pseudomonadati</taxon>
        <taxon>Bacteroidota</taxon>
        <taxon>Flavobacteriia</taxon>
        <taxon>Flavobacteriales</taxon>
        <taxon>Flavobacteriaceae</taxon>
        <taxon>Flavobacterium</taxon>
    </lineage>
</organism>
<keyword evidence="4 6" id="KW-0862">Zinc</keyword>
<gene>
    <name evidence="9" type="ORF">EQG61_03340</name>
</gene>
<comment type="caution">
    <text evidence="9">The sequence shown here is derived from an EMBL/GenBank/DDBJ whole genome shotgun (WGS) entry which is preliminary data.</text>
</comment>
<accession>A0A4Q1KDG0</accession>
<evidence type="ECO:0000256" key="2">
    <source>
        <dbReference type="ARBA" id="ARBA00022723"/>
    </source>
</evidence>
<evidence type="ECO:0000256" key="1">
    <source>
        <dbReference type="ARBA" id="ARBA00022670"/>
    </source>
</evidence>
<keyword evidence="3 6" id="KW-0378">Hydrolase</keyword>
<feature type="domain" description="Peptidase M48" evidence="8">
    <location>
        <begin position="68"/>
        <end position="237"/>
    </location>
</feature>
<dbReference type="CDD" id="cd07332">
    <property type="entry name" value="M48C_Oma1_like"/>
    <property type="match status" value="1"/>
</dbReference>
<dbReference type="OrthoDB" id="9810445at2"/>
<feature type="transmembrane region" description="Helical" evidence="7">
    <location>
        <begin position="7"/>
        <end position="25"/>
    </location>
</feature>
<dbReference type="GO" id="GO:0004222">
    <property type="term" value="F:metalloendopeptidase activity"/>
    <property type="evidence" value="ECO:0007669"/>
    <property type="project" value="InterPro"/>
</dbReference>
<protein>
    <submittedName>
        <fullName evidence="9">M48 family metallopeptidase</fullName>
    </submittedName>
</protein>
<dbReference type="InterPro" id="IPR001915">
    <property type="entry name" value="Peptidase_M48"/>
</dbReference>
<evidence type="ECO:0000256" key="4">
    <source>
        <dbReference type="ARBA" id="ARBA00022833"/>
    </source>
</evidence>
<proteinExistence type="inferred from homology"/>
<dbReference type="PANTHER" id="PTHR22726:SF1">
    <property type="entry name" value="METALLOENDOPEPTIDASE OMA1, MITOCHONDRIAL"/>
    <property type="match status" value="1"/>
</dbReference>
<evidence type="ECO:0000256" key="6">
    <source>
        <dbReference type="RuleBase" id="RU003983"/>
    </source>
</evidence>
<evidence type="ECO:0000313" key="10">
    <source>
        <dbReference type="Proteomes" id="UP000289857"/>
    </source>
</evidence>
<evidence type="ECO:0000313" key="9">
    <source>
        <dbReference type="EMBL" id="RXR24494.1"/>
    </source>
</evidence>
<evidence type="ECO:0000259" key="8">
    <source>
        <dbReference type="Pfam" id="PF01435"/>
    </source>
</evidence>
<comment type="cofactor">
    <cofactor evidence="6">
        <name>Zn(2+)</name>
        <dbReference type="ChEBI" id="CHEBI:29105"/>
    </cofactor>
    <text evidence="6">Binds 1 zinc ion per subunit.</text>
</comment>
<keyword evidence="2" id="KW-0479">Metal-binding</keyword>
<dbReference type="EMBL" id="SBKN01000001">
    <property type="protein sequence ID" value="RXR24494.1"/>
    <property type="molecule type" value="Genomic_DNA"/>
</dbReference>
<dbReference type="RefSeq" id="WP_129460470.1">
    <property type="nucleotide sequence ID" value="NZ_SBKN01000001.1"/>
</dbReference>
<evidence type="ECO:0000256" key="3">
    <source>
        <dbReference type="ARBA" id="ARBA00022801"/>
    </source>
</evidence>
<dbReference type="GO" id="GO:0016020">
    <property type="term" value="C:membrane"/>
    <property type="evidence" value="ECO:0007669"/>
    <property type="project" value="TreeGrafter"/>
</dbReference>
<keyword evidence="7" id="KW-0812">Transmembrane</keyword>
<dbReference type="InterPro" id="IPR051156">
    <property type="entry name" value="Mito/Outer_Membr_Metalloprot"/>
</dbReference>
<dbReference type="Gene3D" id="3.30.2010.10">
    <property type="entry name" value="Metalloproteases ('zincins'), catalytic domain"/>
    <property type="match status" value="1"/>
</dbReference>
<keyword evidence="10" id="KW-1185">Reference proteome</keyword>
<dbReference type="AlphaFoldDB" id="A0A4Q1KDG0"/>
<dbReference type="GO" id="GO:0051603">
    <property type="term" value="P:proteolysis involved in protein catabolic process"/>
    <property type="evidence" value="ECO:0007669"/>
    <property type="project" value="TreeGrafter"/>
</dbReference>